<protein>
    <submittedName>
        <fullName evidence="1">Uncharacterized protein</fullName>
    </submittedName>
</protein>
<dbReference type="RefSeq" id="XP_015400863.1">
    <property type="nucleotide sequence ID" value="XM_015557127.1"/>
</dbReference>
<dbReference type="Proteomes" id="UP000037505">
    <property type="component" value="Unassembled WGS sequence"/>
</dbReference>
<organism evidence="1 2">
    <name type="scientific">Aspergillus nomiae NRRL (strain ATCC 15546 / NRRL 13137 / CBS 260.88 / M93)</name>
    <dbReference type="NCBI Taxonomy" id="1509407"/>
    <lineage>
        <taxon>Eukaryota</taxon>
        <taxon>Fungi</taxon>
        <taxon>Dikarya</taxon>
        <taxon>Ascomycota</taxon>
        <taxon>Pezizomycotina</taxon>
        <taxon>Eurotiomycetes</taxon>
        <taxon>Eurotiomycetidae</taxon>
        <taxon>Eurotiales</taxon>
        <taxon>Aspergillaceae</taxon>
        <taxon>Aspergillus</taxon>
        <taxon>Aspergillus subgen. Circumdati</taxon>
    </lineage>
</organism>
<sequence length="118" mass="12995">MKGTIPFESLHDAPNGPPASQWRPWEIIVLSVTGPVCLMLHAPSRDAFLGMLKPLRGCFAAVHMQLLLDSLFSEMEGTLLGRNWSIRLSCPPNAPHCYNTTNKLLWSLTNPVATTAIL</sequence>
<dbReference type="GeneID" id="26813675"/>
<keyword evidence="2" id="KW-1185">Reference proteome</keyword>
<evidence type="ECO:0000313" key="1">
    <source>
        <dbReference type="EMBL" id="KNG79940.1"/>
    </source>
</evidence>
<proteinExistence type="predicted"/>
<comment type="caution">
    <text evidence="1">The sequence shown here is derived from an EMBL/GenBank/DDBJ whole genome shotgun (WGS) entry which is preliminary data.</text>
</comment>
<gene>
    <name evidence="1" type="ORF">ANOM_011873</name>
</gene>
<accession>A0A0L1IL18</accession>
<name>A0A0L1IL18_ASPN3</name>
<reference evidence="1 2" key="1">
    <citation type="submission" date="2014-06" db="EMBL/GenBank/DDBJ databases">
        <title>The Genome of the Aflatoxigenic Filamentous Fungus Aspergillus nomius.</title>
        <authorList>
            <person name="Moore M.G."/>
            <person name="Shannon B.M."/>
            <person name="Brian M.M."/>
        </authorList>
    </citation>
    <scope>NUCLEOTIDE SEQUENCE [LARGE SCALE GENOMIC DNA]</scope>
    <source>
        <strain evidence="1 2">NRRL 13137</strain>
    </source>
</reference>
<dbReference type="AlphaFoldDB" id="A0A0L1IL18"/>
<dbReference type="EMBL" id="JNOM01000787">
    <property type="protein sequence ID" value="KNG79940.1"/>
    <property type="molecule type" value="Genomic_DNA"/>
</dbReference>
<evidence type="ECO:0000313" key="2">
    <source>
        <dbReference type="Proteomes" id="UP000037505"/>
    </source>
</evidence>